<sequence>DNFDLFVNTASMVREDDTIVEYAMRRPVLNPQTVVCNKYSDIEYRFMIRDGGGYLRPVTDAQCRRNNYPRHSCVSDGFVKQECTKGARCKPIRYLSDFGG</sequence>
<evidence type="ECO:0000313" key="2">
    <source>
        <dbReference type="Proteomes" id="UP001432322"/>
    </source>
</evidence>
<feature type="non-terminal residue" evidence="1">
    <location>
        <position position="100"/>
    </location>
</feature>
<gene>
    <name evidence="1" type="ORF">PFISCL1PPCAC_12635</name>
</gene>
<comment type="caution">
    <text evidence="1">The sequence shown here is derived from an EMBL/GenBank/DDBJ whole genome shotgun (WGS) entry which is preliminary data.</text>
</comment>
<dbReference type="AlphaFoldDB" id="A0AAV5VSL2"/>
<organism evidence="1 2">
    <name type="scientific">Pristionchus fissidentatus</name>
    <dbReference type="NCBI Taxonomy" id="1538716"/>
    <lineage>
        <taxon>Eukaryota</taxon>
        <taxon>Metazoa</taxon>
        <taxon>Ecdysozoa</taxon>
        <taxon>Nematoda</taxon>
        <taxon>Chromadorea</taxon>
        <taxon>Rhabditida</taxon>
        <taxon>Rhabditina</taxon>
        <taxon>Diplogasteromorpha</taxon>
        <taxon>Diplogasteroidea</taxon>
        <taxon>Neodiplogasteridae</taxon>
        <taxon>Pristionchus</taxon>
    </lineage>
</organism>
<accession>A0AAV5VSL2</accession>
<evidence type="ECO:0008006" key="3">
    <source>
        <dbReference type="Google" id="ProtNLM"/>
    </source>
</evidence>
<keyword evidence="2" id="KW-1185">Reference proteome</keyword>
<evidence type="ECO:0000313" key="1">
    <source>
        <dbReference type="EMBL" id="GMT21338.1"/>
    </source>
</evidence>
<name>A0AAV5VSL2_9BILA</name>
<dbReference type="Proteomes" id="UP001432322">
    <property type="component" value="Unassembled WGS sequence"/>
</dbReference>
<protein>
    <recommendedName>
        <fullName evidence="3">WxxW domain-containing protein</fullName>
    </recommendedName>
</protein>
<feature type="non-terminal residue" evidence="1">
    <location>
        <position position="1"/>
    </location>
</feature>
<dbReference type="EMBL" id="BTSY01000004">
    <property type="protein sequence ID" value="GMT21338.1"/>
    <property type="molecule type" value="Genomic_DNA"/>
</dbReference>
<proteinExistence type="predicted"/>
<reference evidence="1" key="1">
    <citation type="submission" date="2023-10" db="EMBL/GenBank/DDBJ databases">
        <title>Genome assembly of Pristionchus species.</title>
        <authorList>
            <person name="Yoshida K."/>
            <person name="Sommer R.J."/>
        </authorList>
    </citation>
    <scope>NUCLEOTIDE SEQUENCE</scope>
    <source>
        <strain evidence="1">RS5133</strain>
    </source>
</reference>